<evidence type="ECO:0000313" key="1">
    <source>
        <dbReference type="EMBL" id="SEB04014.1"/>
    </source>
</evidence>
<name>A0A1H4G395_9BACT</name>
<keyword evidence="2" id="KW-1185">Reference proteome</keyword>
<accession>A0A1H4G395</accession>
<evidence type="ECO:0000313" key="2">
    <source>
        <dbReference type="Proteomes" id="UP000199656"/>
    </source>
</evidence>
<dbReference type="AlphaFoldDB" id="A0A1H4G395"/>
<dbReference type="RefSeq" id="WP_211117940.1">
    <property type="nucleotide sequence ID" value="NZ_BKAT01000052.1"/>
</dbReference>
<protein>
    <submittedName>
        <fullName evidence="1">Uncharacterized protein</fullName>
    </submittedName>
</protein>
<dbReference type="Proteomes" id="UP000199656">
    <property type="component" value="Unassembled WGS sequence"/>
</dbReference>
<reference evidence="2" key="1">
    <citation type="submission" date="2016-10" db="EMBL/GenBank/DDBJ databases">
        <authorList>
            <person name="Varghese N."/>
            <person name="Submissions S."/>
        </authorList>
    </citation>
    <scope>NUCLEOTIDE SEQUENCE [LARGE SCALE GENOMIC DNA]</scope>
    <source>
        <strain evidence="2">DSM 23920</strain>
    </source>
</reference>
<proteinExistence type="predicted"/>
<sequence length="86" mass="10170">MLDEAEYEKAYLLYGKAFRYRERKTYEERFKELLDYYREVTGVSETNPNAIMHHRIAQYGEPCEKCGKPYRTPRASFCAACGNRKG</sequence>
<gene>
    <name evidence="1" type="ORF">SAMN05660909_04903</name>
</gene>
<organism evidence="1 2">
    <name type="scientific">Chitinophaga terrae</name>
    <name type="common">ex Kim and Jung 2007</name>
    <dbReference type="NCBI Taxonomy" id="408074"/>
    <lineage>
        <taxon>Bacteria</taxon>
        <taxon>Pseudomonadati</taxon>
        <taxon>Bacteroidota</taxon>
        <taxon>Chitinophagia</taxon>
        <taxon>Chitinophagales</taxon>
        <taxon>Chitinophagaceae</taxon>
        <taxon>Chitinophaga</taxon>
    </lineage>
</organism>
<dbReference type="EMBL" id="FNRL01000032">
    <property type="protein sequence ID" value="SEB04014.1"/>
    <property type="molecule type" value="Genomic_DNA"/>
</dbReference>